<feature type="region of interest" description="Disordered" evidence="1">
    <location>
        <begin position="141"/>
        <end position="229"/>
    </location>
</feature>
<dbReference type="AlphaFoldDB" id="A0A4Y9ZDM0"/>
<proteinExistence type="predicted"/>
<keyword evidence="3" id="KW-1185">Reference proteome</keyword>
<comment type="caution">
    <text evidence="2">The sequence shown here is derived from an EMBL/GenBank/DDBJ whole genome shotgun (WGS) entry which is preliminary data.</text>
</comment>
<accession>A0A4Y9ZDM0</accession>
<feature type="compositionally biased region" description="Basic and acidic residues" evidence="1">
    <location>
        <begin position="210"/>
        <end position="229"/>
    </location>
</feature>
<dbReference type="OrthoDB" id="10470103at2759"/>
<sequence>MPHTQENHPFDLPSLLSGSPTLHYDAGQPMAHAPDSVAGYQDGKQVAYDDLSYGWSSGTVAQSSVSLQGHLAPAVGPQVTSGTNAIGHHQQSMSAVATGPPSMSQYEHAARYPSGRLHVPFDPLSQPGAPSAQRCMDMDGFGGRVSSGEPSHVVQIPARQVSGRRTVELSSRHPRKRTAEEVDPSTDSDEEEVPEKRLKSDNLDLTNEAPKGDNRVRQRVSRKEKTDGANRLRGAIPEEHFRRYSYSKDFGELTSALAADYIVQVQARMEELRRNQEYLEELCLAMAKDSGNRRGMHQEIRHDLSQEKEGEVRDGSESTFQGKTASHVANPPPEHNA</sequence>
<dbReference type="EMBL" id="SEOQ01000003">
    <property type="protein sequence ID" value="TFY72875.1"/>
    <property type="molecule type" value="Genomic_DNA"/>
</dbReference>
<name>A0A4Y9ZDM0_9AGAM</name>
<evidence type="ECO:0000256" key="1">
    <source>
        <dbReference type="SAM" id="MobiDB-lite"/>
    </source>
</evidence>
<feature type="compositionally biased region" description="Acidic residues" evidence="1">
    <location>
        <begin position="181"/>
        <end position="193"/>
    </location>
</feature>
<feature type="region of interest" description="Disordered" evidence="1">
    <location>
        <begin position="1"/>
        <end position="30"/>
    </location>
</feature>
<evidence type="ECO:0000313" key="2">
    <source>
        <dbReference type="EMBL" id="TFY72875.1"/>
    </source>
</evidence>
<feature type="compositionally biased region" description="Basic and acidic residues" evidence="1">
    <location>
        <begin position="290"/>
        <end position="316"/>
    </location>
</feature>
<dbReference type="Proteomes" id="UP000298327">
    <property type="component" value="Unassembled WGS sequence"/>
</dbReference>
<protein>
    <submittedName>
        <fullName evidence="2">Uncharacterized protein</fullName>
    </submittedName>
</protein>
<evidence type="ECO:0000313" key="3">
    <source>
        <dbReference type="Proteomes" id="UP000298327"/>
    </source>
</evidence>
<feature type="region of interest" description="Disordered" evidence="1">
    <location>
        <begin position="290"/>
        <end position="337"/>
    </location>
</feature>
<reference evidence="2 3" key="1">
    <citation type="submission" date="2019-02" db="EMBL/GenBank/DDBJ databases">
        <title>Genome sequencing of the rare red list fungi Dentipellis fragilis.</title>
        <authorList>
            <person name="Buettner E."/>
            <person name="Kellner H."/>
        </authorList>
    </citation>
    <scope>NUCLEOTIDE SEQUENCE [LARGE SCALE GENOMIC DNA]</scope>
    <source>
        <strain evidence="2 3">DSM 105465</strain>
    </source>
</reference>
<organism evidence="2 3">
    <name type="scientific">Dentipellis fragilis</name>
    <dbReference type="NCBI Taxonomy" id="205917"/>
    <lineage>
        <taxon>Eukaryota</taxon>
        <taxon>Fungi</taxon>
        <taxon>Dikarya</taxon>
        <taxon>Basidiomycota</taxon>
        <taxon>Agaricomycotina</taxon>
        <taxon>Agaricomycetes</taxon>
        <taxon>Russulales</taxon>
        <taxon>Hericiaceae</taxon>
        <taxon>Dentipellis</taxon>
    </lineage>
</organism>
<gene>
    <name evidence="2" type="ORF">EVG20_g159</name>
</gene>